<dbReference type="AlphaFoldDB" id="A0A2D4G8N2"/>
<reference evidence="1" key="1">
    <citation type="submission" date="2017-07" db="EMBL/GenBank/DDBJ databases">
        <authorList>
            <person name="Mikheyev A."/>
            <person name="Grau M."/>
        </authorList>
    </citation>
    <scope>NUCLEOTIDE SEQUENCE</scope>
    <source>
        <tissue evidence="1">Venom_gland</tissue>
    </source>
</reference>
<accession>A0A2D4G8N2</accession>
<organism evidence="1">
    <name type="scientific">Micrurus corallinus</name>
    <name type="common">Brazilian coral snake</name>
    <dbReference type="NCBI Taxonomy" id="54390"/>
    <lineage>
        <taxon>Eukaryota</taxon>
        <taxon>Metazoa</taxon>
        <taxon>Chordata</taxon>
        <taxon>Craniata</taxon>
        <taxon>Vertebrata</taxon>
        <taxon>Euteleostomi</taxon>
        <taxon>Lepidosauria</taxon>
        <taxon>Squamata</taxon>
        <taxon>Bifurcata</taxon>
        <taxon>Unidentata</taxon>
        <taxon>Episquamata</taxon>
        <taxon>Toxicofera</taxon>
        <taxon>Serpentes</taxon>
        <taxon>Colubroidea</taxon>
        <taxon>Elapidae</taxon>
        <taxon>Elapinae</taxon>
        <taxon>Micrurus</taxon>
    </lineage>
</organism>
<evidence type="ECO:0000313" key="1">
    <source>
        <dbReference type="EMBL" id="LAA56081.1"/>
    </source>
</evidence>
<sequence>MSEELNLMDLWRTLNPGETQFTFYSNPHKSWSRIDMAWVNGDLNKNIERIETMPNIWANPNPLKIMWKGQKRKRGRWTLNAQILKEKEHIQKISEEFKLLKIIKTRIPHYKIYGIQ</sequence>
<reference evidence="1" key="2">
    <citation type="submission" date="2017-11" db="EMBL/GenBank/DDBJ databases">
        <title>Coralsnake Venomics: Analyses of Venom Gland Transcriptomes and Proteomes of Six Brazilian Taxa.</title>
        <authorList>
            <person name="Aird S.D."/>
            <person name="Jorge da Silva N."/>
            <person name="Qiu L."/>
            <person name="Villar-Briones A."/>
            <person name="Aparecida-Saddi V."/>
            <person name="Campos-Telles M.P."/>
            <person name="Grau M."/>
            <person name="Mikheyev A.S."/>
        </authorList>
    </citation>
    <scope>NUCLEOTIDE SEQUENCE</scope>
    <source>
        <tissue evidence="1">Venom_gland</tissue>
    </source>
</reference>
<dbReference type="Gene3D" id="3.60.10.10">
    <property type="entry name" value="Endonuclease/exonuclease/phosphatase"/>
    <property type="match status" value="1"/>
</dbReference>
<dbReference type="EMBL" id="IACJ01117334">
    <property type="protein sequence ID" value="LAA56081.1"/>
    <property type="molecule type" value="Transcribed_RNA"/>
</dbReference>
<dbReference type="SUPFAM" id="SSF56219">
    <property type="entry name" value="DNase I-like"/>
    <property type="match status" value="1"/>
</dbReference>
<dbReference type="InterPro" id="IPR036691">
    <property type="entry name" value="Endo/exonu/phosph_ase_sf"/>
</dbReference>
<proteinExistence type="predicted"/>
<name>A0A2D4G8N2_MICCO</name>
<protein>
    <submittedName>
        <fullName evidence="1">Uncharacterized protein</fullName>
    </submittedName>
</protein>